<keyword evidence="2" id="KW-1185">Reference proteome</keyword>
<dbReference type="EMBL" id="JABFAD010000006">
    <property type="protein sequence ID" value="MBA0800715.1"/>
    <property type="molecule type" value="Genomic_DNA"/>
</dbReference>
<dbReference type="Proteomes" id="UP000593560">
    <property type="component" value="Unassembled WGS sequence"/>
</dbReference>
<evidence type="ECO:0000313" key="2">
    <source>
        <dbReference type="Proteomes" id="UP000593560"/>
    </source>
</evidence>
<reference evidence="1 2" key="1">
    <citation type="journal article" date="2019" name="Genome Biol. Evol.">
        <title>Insights into the evolution of the New World diploid cottons (Gossypium, subgenus Houzingenia) based on genome sequencing.</title>
        <authorList>
            <person name="Grover C.E."/>
            <person name="Arick M.A. 2nd"/>
            <person name="Thrash A."/>
            <person name="Conover J.L."/>
            <person name="Sanders W.S."/>
            <person name="Peterson D.G."/>
            <person name="Frelichowski J.E."/>
            <person name="Scheffler J.A."/>
            <person name="Scheffler B.E."/>
            <person name="Wendel J.F."/>
        </authorList>
    </citation>
    <scope>NUCLEOTIDE SEQUENCE [LARGE SCALE GENOMIC DNA]</scope>
    <source>
        <strain evidence="1">0</strain>
        <tissue evidence="1">Leaf</tissue>
    </source>
</reference>
<dbReference type="OrthoDB" id="990598at2759"/>
<organism evidence="1 2">
    <name type="scientific">Gossypium harknessii</name>
    <dbReference type="NCBI Taxonomy" id="34285"/>
    <lineage>
        <taxon>Eukaryota</taxon>
        <taxon>Viridiplantae</taxon>
        <taxon>Streptophyta</taxon>
        <taxon>Embryophyta</taxon>
        <taxon>Tracheophyta</taxon>
        <taxon>Spermatophyta</taxon>
        <taxon>Magnoliopsida</taxon>
        <taxon>eudicotyledons</taxon>
        <taxon>Gunneridae</taxon>
        <taxon>Pentapetalae</taxon>
        <taxon>rosids</taxon>
        <taxon>malvids</taxon>
        <taxon>Malvales</taxon>
        <taxon>Malvaceae</taxon>
        <taxon>Malvoideae</taxon>
        <taxon>Gossypium</taxon>
    </lineage>
</organism>
<proteinExistence type="predicted"/>
<comment type="caution">
    <text evidence="1">The sequence shown here is derived from an EMBL/GenBank/DDBJ whole genome shotgun (WGS) entry which is preliminary data.</text>
</comment>
<sequence>MYRLEKFARLDLGTSEHEEKG</sequence>
<evidence type="ECO:0000313" key="1">
    <source>
        <dbReference type="EMBL" id="MBA0800715.1"/>
    </source>
</evidence>
<accession>A0A7J9GVA8</accession>
<dbReference type="AlphaFoldDB" id="A0A7J9GVA8"/>
<gene>
    <name evidence="1" type="ORF">Gohar_011134</name>
</gene>
<protein>
    <submittedName>
        <fullName evidence="1">Uncharacterized protein</fullName>
    </submittedName>
</protein>
<name>A0A7J9GVA8_9ROSI</name>